<sequence length="123" mass="14250">MATVWMDWAAKAVDRTAEFSSRERGLARSRSESWQPCSELAAMRRQSMTVAEVEDFAELVFNDSRKAERYIVRRRKPPLIASFSWHSSVQYGARNAIPRSCRCFSSKESVSRYLVAFSPFCRR</sequence>
<dbReference type="AlphaFoldDB" id="Q6YUA5"/>
<accession>Q6YUA5</accession>
<gene>
    <name evidence="1" type="primary">B1116H04.30</name>
</gene>
<reference evidence="2" key="1">
    <citation type="journal article" date="2005" name="Nature">
        <title>The map-based sequence of the rice genome.</title>
        <authorList>
            <consortium name="International rice genome sequencing project (IRGSP)"/>
            <person name="Matsumoto T."/>
            <person name="Wu J."/>
            <person name="Kanamori H."/>
            <person name="Katayose Y."/>
            <person name="Fujisawa M."/>
            <person name="Namiki N."/>
            <person name="Mizuno H."/>
            <person name="Yamamoto K."/>
            <person name="Antonio B.A."/>
            <person name="Baba T."/>
            <person name="Sakata K."/>
            <person name="Nagamura Y."/>
            <person name="Aoki H."/>
            <person name="Arikawa K."/>
            <person name="Arita K."/>
            <person name="Bito T."/>
            <person name="Chiden Y."/>
            <person name="Fujitsuka N."/>
            <person name="Fukunaka R."/>
            <person name="Hamada M."/>
            <person name="Harada C."/>
            <person name="Hayashi A."/>
            <person name="Hijishita S."/>
            <person name="Honda M."/>
            <person name="Hosokawa S."/>
            <person name="Ichikawa Y."/>
            <person name="Idonuma A."/>
            <person name="Iijima M."/>
            <person name="Ikeda M."/>
            <person name="Ikeno M."/>
            <person name="Ito K."/>
            <person name="Ito S."/>
            <person name="Ito T."/>
            <person name="Ito Y."/>
            <person name="Ito Y."/>
            <person name="Iwabuchi A."/>
            <person name="Kamiya K."/>
            <person name="Karasawa W."/>
            <person name="Kurita K."/>
            <person name="Katagiri S."/>
            <person name="Kikuta A."/>
            <person name="Kobayashi H."/>
            <person name="Kobayashi N."/>
            <person name="Machita K."/>
            <person name="Maehara T."/>
            <person name="Masukawa M."/>
            <person name="Mizubayashi T."/>
            <person name="Mukai Y."/>
            <person name="Nagasaki H."/>
            <person name="Nagata Y."/>
            <person name="Naito S."/>
            <person name="Nakashima M."/>
            <person name="Nakama Y."/>
            <person name="Nakamichi Y."/>
            <person name="Nakamura M."/>
            <person name="Meguro A."/>
            <person name="Negishi M."/>
            <person name="Ohta I."/>
            <person name="Ohta T."/>
            <person name="Okamoto M."/>
            <person name="Ono N."/>
            <person name="Saji S."/>
            <person name="Sakaguchi M."/>
            <person name="Sakai K."/>
            <person name="Shibata M."/>
            <person name="Shimokawa T."/>
            <person name="Song J."/>
            <person name="Takazaki Y."/>
            <person name="Terasawa K."/>
            <person name="Tsugane M."/>
            <person name="Tsuji K."/>
            <person name="Ueda S."/>
            <person name="Waki K."/>
            <person name="Yamagata H."/>
            <person name="Yamamoto M."/>
            <person name="Yamamoto S."/>
            <person name="Yamane H."/>
            <person name="Yoshiki S."/>
            <person name="Yoshihara R."/>
            <person name="Yukawa K."/>
            <person name="Zhong H."/>
            <person name="Yano M."/>
            <person name="Yuan Q."/>
            <person name="Ouyang S."/>
            <person name="Liu J."/>
            <person name="Jones K.M."/>
            <person name="Gansberger K."/>
            <person name="Moffat K."/>
            <person name="Hill J."/>
            <person name="Bera J."/>
            <person name="Fadrosh D."/>
            <person name="Jin S."/>
            <person name="Johri S."/>
            <person name="Kim M."/>
            <person name="Overton L."/>
            <person name="Reardon M."/>
            <person name="Tsitrin T."/>
            <person name="Vuong H."/>
            <person name="Weaver B."/>
            <person name="Ciecko A."/>
            <person name="Tallon L."/>
            <person name="Jackson J."/>
            <person name="Pai G."/>
            <person name="Aken S.V."/>
            <person name="Utterback T."/>
            <person name="Reidmuller S."/>
            <person name="Feldblyum T."/>
            <person name="Hsiao J."/>
            <person name="Zismann V."/>
            <person name="Iobst S."/>
            <person name="de Vazeille A.R."/>
            <person name="Buell C.R."/>
            <person name="Ying K."/>
            <person name="Li Y."/>
            <person name="Lu T."/>
            <person name="Huang Y."/>
            <person name="Zhao Q."/>
            <person name="Feng Q."/>
            <person name="Zhang L."/>
            <person name="Zhu J."/>
            <person name="Weng Q."/>
            <person name="Mu J."/>
            <person name="Lu Y."/>
            <person name="Fan D."/>
            <person name="Liu Y."/>
            <person name="Guan J."/>
            <person name="Zhang Y."/>
            <person name="Yu S."/>
            <person name="Liu X."/>
            <person name="Zhang Y."/>
            <person name="Hong G."/>
            <person name="Han B."/>
            <person name="Choisne N."/>
            <person name="Demange N."/>
            <person name="Orjeda G."/>
            <person name="Samain S."/>
            <person name="Cattolico L."/>
            <person name="Pelletier E."/>
            <person name="Couloux A."/>
            <person name="Segurens B."/>
            <person name="Wincker P."/>
            <person name="D'Hont A."/>
            <person name="Scarpelli C."/>
            <person name="Weissenbach J."/>
            <person name="Salanoubat M."/>
            <person name="Quetier F."/>
            <person name="Yu Y."/>
            <person name="Kim H.R."/>
            <person name="Rambo T."/>
            <person name="Currie J."/>
            <person name="Collura K."/>
            <person name="Luo M."/>
            <person name="Yang T."/>
            <person name="Ammiraju J.S.S."/>
            <person name="Engler F."/>
            <person name="Soderlund C."/>
            <person name="Wing R.A."/>
            <person name="Palmer L.E."/>
            <person name="de la Bastide M."/>
            <person name="Spiegel L."/>
            <person name="Nascimento L."/>
            <person name="Zutavern T."/>
            <person name="O'Shaughnessy A."/>
            <person name="Dike S."/>
            <person name="Dedhia N."/>
            <person name="Preston R."/>
            <person name="Balija V."/>
            <person name="McCombie W.R."/>
            <person name="Chow T."/>
            <person name="Chen H."/>
            <person name="Chung M."/>
            <person name="Chen C."/>
            <person name="Shaw J."/>
            <person name="Wu H."/>
            <person name="Hsiao K."/>
            <person name="Chao Y."/>
            <person name="Chu M."/>
            <person name="Cheng C."/>
            <person name="Hour A."/>
            <person name="Lee P."/>
            <person name="Lin S."/>
            <person name="Lin Y."/>
            <person name="Liou J."/>
            <person name="Liu S."/>
            <person name="Hsing Y."/>
            <person name="Raghuvanshi S."/>
            <person name="Mohanty A."/>
            <person name="Bharti A.K."/>
            <person name="Gaur A."/>
            <person name="Gupta V."/>
            <person name="Kumar D."/>
            <person name="Ravi V."/>
            <person name="Vij S."/>
            <person name="Kapur A."/>
            <person name="Khurana P."/>
            <person name="Khurana P."/>
            <person name="Khurana J.P."/>
            <person name="Tyagi A.K."/>
            <person name="Gaikwad K."/>
            <person name="Singh A."/>
            <person name="Dalal V."/>
            <person name="Srivastava S."/>
            <person name="Dixit A."/>
            <person name="Pal A.K."/>
            <person name="Ghazi I.A."/>
            <person name="Yadav M."/>
            <person name="Pandit A."/>
            <person name="Bhargava A."/>
            <person name="Sureshbabu K."/>
            <person name="Batra K."/>
            <person name="Sharma T.R."/>
            <person name="Mohapatra T."/>
            <person name="Singh N.K."/>
            <person name="Messing J."/>
            <person name="Nelson A.B."/>
            <person name="Fuks G."/>
            <person name="Kavchok S."/>
            <person name="Keizer G."/>
            <person name="Linton E."/>
            <person name="Llaca V."/>
            <person name="Song R."/>
            <person name="Tanyolac B."/>
            <person name="Young S."/>
            <person name="Ho-Il K."/>
            <person name="Hahn J.H."/>
            <person name="Sangsakoo G."/>
            <person name="Vanavichit A."/>
            <person name="de Mattos Luiz.A.T."/>
            <person name="Zimmer P.D."/>
            <person name="Malone G."/>
            <person name="Dellagostin O."/>
            <person name="de Oliveira A.C."/>
            <person name="Bevan M."/>
            <person name="Bancroft I."/>
            <person name="Minx P."/>
            <person name="Cordum H."/>
            <person name="Wilson R."/>
            <person name="Cheng Z."/>
            <person name="Jin W."/>
            <person name="Jiang J."/>
            <person name="Leong S.A."/>
            <person name="Iwama H."/>
            <person name="Gojobori T."/>
            <person name="Itoh T."/>
            <person name="Niimura Y."/>
            <person name="Fujii Y."/>
            <person name="Habara T."/>
            <person name="Sakai H."/>
            <person name="Sato Y."/>
            <person name="Wilson G."/>
            <person name="Kumar K."/>
            <person name="McCouch S."/>
            <person name="Juretic N."/>
            <person name="Hoen D."/>
            <person name="Wright S."/>
            <person name="Bruskiewich R."/>
            <person name="Bureau T."/>
            <person name="Miyao A."/>
            <person name="Hirochika H."/>
            <person name="Nishikawa T."/>
            <person name="Kadowaki K."/>
            <person name="Sugiura M."/>
            <person name="Burr B."/>
            <person name="Sasaki T."/>
        </authorList>
    </citation>
    <scope>NUCLEOTIDE SEQUENCE [LARGE SCALE GENOMIC DNA]</scope>
    <source>
        <strain evidence="2">cv. Nipponbare</strain>
    </source>
</reference>
<reference evidence="2" key="2">
    <citation type="journal article" date="2008" name="Nucleic Acids Res.">
        <title>The rice annotation project database (RAP-DB): 2008 update.</title>
        <authorList>
            <consortium name="The rice annotation project (RAP)"/>
        </authorList>
    </citation>
    <scope>GENOME REANNOTATION</scope>
    <source>
        <strain evidence="2">cv. Nipponbare</strain>
    </source>
</reference>
<protein>
    <submittedName>
        <fullName evidence="1">Uncharacterized protein</fullName>
    </submittedName>
</protein>
<proteinExistence type="predicted"/>
<name>Q6YUA5_ORYSJ</name>
<dbReference type="EMBL" id="AP005871">
    <property type="protein sequence ID" value="BAD10695.1"/>
    <property type="molecule type" value="Genomic_DNA"/>
</dbReference>
<organism evidence="1 2">
    <name type="scientific">Oryza sativa subsp. japonica</name>
    <name type="common">Rice</name>
    <dbReference type="NCBI Taxonomy" id="39947"/>
    <lineage>
        <taxon>Eukaryota</taxon>
        <taxon>Viridiplantae</taxon>
        <taxon>Streptophyta</taxon>
        <taxon>Embryophyta</taxon>
        <taxon>Tracheophyta</taxon>
        <taxon>Spermatophyta</taxon>
        <taxon>Magnoliopsida</taxon>
        <taxon>Liliopsida</taxon>
        <taxon>Poales</taxon>
        <taxon>Poaceae</taxon>
        <taxon>BOP clade</taxon>
        <taxon>Oryzoideae</taxon>
        <taxon>Oryzeae</taxon>
        <taxon>Oryzinae</taxon>
        <taxon>Oryza</taxon>
        <taxon>Oryza sativa</taxon>
    </lineage>
</organism>
<evidence type="ECO:0000313" key="2">
    <source>
        <dbReference type="Proteomes" id="UP000000763"/>
    </source>
</evidence>
<evidence type="ECO:0000313" key="1">
    <source>
        <dbReference type="EMBL" id="BAD10695.1"/>
    </source>
</evidence>
<dbReference type="Proteomes" id="UP000000763">
    <property type="component" value="Chromosome 8"/>
</dbReference>